<comment type="caution">
    <text evidence="2">The sequence shown here is derived from an EMBL/GenBank/DDBJ whole genome shotgun (WGS) entry which is preliminary data.</text>
</comment>
<gene>
    <name evidence="2" type="ORF">C0Z20_18225</name>
</gene>
<dbReference type="Pfam" id="PF01243">
    <property type="entry name" value="PNPOx_N"/>
    <property type="match status" value="1"/>
</dbReference>
<feature type="domain" description="Pyridoxamine 5'-phosphate oxidase N-terminal" evidence="1">
    <location>
        <begin position="31"/>
        <end position="150"/>
    </location>
</feature>
<dbReference type="AlphaFoldDB" id="A0A2N7X1S5"/>
<evidence type="ECO:0000313" key="3">
    <source>
        <dbReference type="Proteomes" id="UP000235777"/>
    </source>
</evidence>
<dbReference type="Proteomes" id="UP000235777">
    <property type="component" value="Unassembled WGS sequence"/>
</dbReference>
<organism evidence="2 3">
    <name type="scientific">Trinickia symbiotica</name>
    <dbReference type="NCBI Taxonomy" id="863227"/>
    <lineage>
        <taxon>Bacteria</taxon>
        <taxon>Pseudomonadati</taxon>
        <taxon>Pseudomonadota</taxon>
        <taxon>Betaproteobacteria</taxon>
        <taxon>Burkholderiales</taxon>
        <taxon>Burkholderiaceae</taxon>
        <taxon>Trinickia</taxon>
    </lineage>
</organism>
<dbReference type="InterPro" id="IPR012349">
    <property type="entry name" value="Split_barrel_FMN-bd"/>
</dbReference>
<proteinExistence type="predicted"/>
<evidence type="ECO:0000313" key="2">
    <source>
        <dbReference type="EMBL" id="PMS35425.1"/>
    </source>
</evidence>
<sequence>MTHSVTTLEQLESIYGQAHERSLWKEIDHLNEDYQAFVRASPFVVLASVGEGGTDCSPKGDPAGFVSILDERTLAIPDRPGNNRIDNLKNIVADPRVSLLFLIPGVGETLRVNGRARISVDPQLLARFEIRGKQPRTVIVVSVEKVYFHCSKAIVRSSLWDPGKHVERSSLPSPGAMHRRLSGGTFDAATYDCDLPERTQASLY</sequence>
<dbReference type="Gene3D" id="2.30.110.10">
    <property type="entry name" value="Electron Transport, Fmn-binding Protein, Chain A"/>
    <property type="match status" value="1"/>
</dbReference>
<dbReference type="RefSeq" id="WP_102607170.1">
    <property type="nucleotide sequence ID" value="NZ_PNYC01000011.1"/>
</dbReference>
<protein>
    <submittedName>
        <fullName evidence="2">Pyridoxamine 5'-phosphate oxidase</fullName>
    </submittedName>
</protein>
<evidence type="ECO:0000259" key="1">
    <source>
        <dbReference type="Pfam" id="PF01243"/>
    </source>
</evidence>
<dbReference type="PANTHER" id="PTHR42815:SF2">
    <property type="entry name" value="FAD-BINDING, PUTATIVE (AFU_ORTHOLOGUE AFUA_6G07600)-RELATED"/>
    <property type="match status" value="1"/>
</dbReference>
<accession>A0A2N7X1S5</accession>
<dbReference type="NCBIfam" id="TIGR04025">
    <property type="entry name" value="PPOX_FMN_DR2398"/>
    <property type="match status" value="1"/>
</dbReference>
<name>A0A2N7X1S5_9BURK</name>
<dbReference type="PANTHER" id="PTHR42815">
    <property type="entry name" value="FAD-BINDING, PUTATIVE (AFU_ORTHOLOGUE AFUA_6G07600)-RELATED"/>
    <property type="match status" value="1"/>
</dbReference>
<keyword evidence="3" id="KW-1185">Reference proteome</keyword>
<dbReference type="SUPFAM" id="SSF50475">
    <property type="entry name" value="FMN-binding split barrel"/>
    <property type="match status" value="1"/>
</dbReference>
<dbReference type="EMBL" id="PNYC01000011">
    <property type="protein sequence ID" value="PMS35425.1"/>
    <property type="molecule type" value="Genomic_DNA"/>
</dbReference>
<dbReference type="InterPro" id="IPR024029">
    <property type="entry name" value="Pyridox_Oxase_FMN-dep"/>
</dbReference>
<dbReference type="InterPro" id="IPR011576">
    <property type="entry name" value="Pyridox_Oxase_N"/>
</dbReference>
<reference evidence="2 3" key="1">
    <citation type="submission" date="2018-01" db="EMBL/GenBank/DDBJ databases">
        <title>Whole genome analyses suggest that Burkholderia sensu lato contains two further novel genera in the rhizoxinica-symbiotica group Mycetohabitans gen. nov., and Trinickia gen. nov.: implications for the evolution of diazotrophy and nodulation in the Burkholderiaceae.</title>
        <authorList>
            <person name="Estrada-de los Santos P."/>
            <person name="Palmer M."/>
            <person name="Chavez-Ramirez B."/>
            <person name="Beukes C."/>
            <person name="Steenkamp E.T."/>
            <person name="Hirsch A.M."/>
            <person name="Manyaka P."/>
            <person name="Maluk M."/>
            <person name="Lafos M."/>
            <person name="Crook M."/>
            <person name="Gross E."/>
            <person name="Simon M.F."/>
            <person name="Bueno dos Reis Junior F."/>
            <person name="Poole P.S."/>
            <person name="Venter S.N."/>
            <person name="James E.K."/>
        </authorList>
    </citation>
    <scope>NUCLEOTIDE SEQUENCE [LARGE SCALE GENOMIC DNA]</scope>
    <source>
        <strain evidence="2 3">JPY 581</strain>
    </source>
</reference>
<dbReference type="STRING" id="863227.GCA_000373005_03904"/>